<keyword evidence="2" id="KW-1185">Reference proteome</keyword>
<dbReference type="Proteomes" id="UP000241764">
    <property type="component" value="Unassembled WGS sequence"/>
</dbReference>
<reference evidence="2" key="1">
    <citation type="submission" date="2017-11" db="EMBL/GenBank/DDBJ databases">
        <authorList>
            <person name="Kuznetsova I."/>
            <person name="Sazanova A."/>
            <person name="Chirak E."/>
            <person name="Safronova V."/>
            <person name="Willems A."/>
        </authorList>
    </citation>
    <scope>NUCLEOTIDE SEQUENCE [LARGE SCALE GENOMIC DNA]</scope>
    <source>
        <strain evidence="2">CCBAU 03422</strain>
    </source>
</reference>
<dbReference type="RefSeq" id="WP_106664206.1">
    <property type="nucleotide sequence ID" value="NZ_PGGM01000004.1"/>
</dbReference>
<evidence type="ECO:0000313" key="1">
    <source>
        <dbReference type="EMBL" id="PSH64661.1"/>
    </source>
</evidence>
<dbReference type="AlphaFoldDB" id="A0A2P7BDX6"/>
<gene>
    <name evidence="1" type="ORF">CU103_12320</name>
</gene>
<protein>
    <submittedName>
        <fullName evidence="1">Uncharacterized protein</fullName>
    </submittedName>
</protein>
<accession>A0A2P7BDX6</accession>
<sequence>MARPTNNKGVKEIIPDTPKLKPVDVVTTEAVEMPFPVRLKRNYFTNDGKHTKDTTIIIPISEARLLVQNGVAEVDFEEVVKRFYG</sequence>
<organism evidence="1 2">
    <name type="scientific">Phyllobacterium sophorae</name>
    <dbReference type="NCBI Taxonomy" id="1520277"/>
    <lineage>
        <taxon>Bacteria</taxon>
        <taxon>Pseudomonadati</taxon>
        <taxon>Pseudomonadota</taxon>
        <taxon>Alphaproteobacteria</taxon>
        <taxon>Hyphomicrobiales</taxon>
        <taxon>Phyllobacteriaceae</taxon>
        <taxon>Phyllobacterium</taxon>
    </lineage>
</organism>
<comment type="caution">
    <text evidence="1">The sequence shown here is derived from an EMBL/GenBank/DDBJ whole genome shotgun (WGS) entry which is preliminary data.</text>
</comment>
<name>A0A2P7BDX6_9HYPH</name>
<dbReference type="EMBL" id="PGGM01000004">
    <property type="protein sequence ID" value="PSH64661.1"/>
    <property type="molecule type" value="Genomic_DNA"/>
</dbReference>
<proteinExistence type="predicted"/>
<evidence type="ECO:0000313" key="2">
    <source>
        <dbReference type="Proteomes" id="UP000241764"/>
    </source>
</evidence>